<dbReference type="GeneID" id="20184378"/>
<feature type="compositionally biased region" description="Low complexity" evidence="8">
    <location>
        <begin position="3413"/>
        <end position="3434"/>
    </location>
</feature>
<dbReference type="Gene3D" id="2.60.220.50">
    <property type="match status" value="1"/>
</dbReference>
<feature type="coiled-coil region" evidence="7">
    <location>
        <begin position="4230"/>
        <end position="4257"/>
    </location>
</feature>
<keyword evidence="2 9" id="KW-0812">Transmembrane</keyword>
<name>W2PUG6_PHYN3</name>
<feature type="region of interest" description="Disordered" evidence="8">
    <location>
        <begin position="4180"/>
        <end position="4200"/>
    </location>
</feature>
<evidence type="ECO:0000256" key="1">
    <source>
        <dbReference type="ARBA" id="ARBA00004370"/>
    </source>
</evidence>
<dbReference type="GO" id="GO:0005261">
    <property type="term" value="F:monoatomic cation channel activity"/>
    <property type="evidence" value="ECO:0007669"/>
    <property type="project" value="TreeGrafter"/>
</dbReference>
<dbReference type="InterPro" id="IPR046338">
    <property type="entry name" value="GAIN_dom_sf"/>
</dbReference>
<dbReference type="Pfam" id="PF02010">
    <property type="entry name" value="REJ"/>
    <property type="match status" value="1"/>
</dbReference>
<keyword evidence="3" id="KW-0677">Repeat</keyword>
<feature type="region of interest" description="Disordered" evidence="8">
    <location>
        <begin position="3644"/>
        <end position="3663"/>
    </location>
</feature>
<keyword evidence="6" id="KW-1015">Disulfide bond</keyword>
<dbReference type="VEuPathDB" id="FungiDB:PPTG_15166"/>
<feature type="transmembrane region" description="Helical" evidence="9">
    <location>
        <begin position="3783"/>
        <end position="3803"/>
    </location>
</feature>
<evidence type="ECO:0000313" key="12">
    <source>
        <dbReference type="Proteomes" id="UP000018817"/>
    </source>
</evidence>
<accession>W2PUG6</accession>
<dbReference type="Pfam" id="PF01825">
    <property type="entry name" value="GPS"/>
    <property type="match status" value="1"/>
</dbReference>
<evidence type="ECO:0000259" key="10">
    <source>
        <dbReference type="PROSITE" id="PS50221"/>
    </source>
</evidence>
<organism evidence="11 12">
    <name type="scientific">Phytophthora nicotianae (strain INRA-310)</name>
    <name type="common">Phytophthora parasitica</name>
    <dbReference type="NCBI Taxonomy" id="761204"/>
    <lineage>
        <taxon>Eukaryota</taxon>
        <taxon>Sar</taxon>
        <taxon>Stramenopiles</taxon>
        <taxon>Oomycota</taxon>
        <taxon>Peronosporomycetes</taxon>
        <taxon>Peronosporales</taxon>
        <taxon>Peronosporaceae</taxon>
        <taxon>Phytophthora</taxon>
    </lineage>
</organism>
<feature type="transmembrane region" description="Helical" evidence="9">
    <location>
        <begin position="4432"/>
        <end position="4458"/>
    </location>
</feature>
<dbReference type="GO" id="GO:0005886">
    <property type="term" value="C:plasma membrane"/>
    <property type="evidence" value="ECO:0007669"/>
    <property type="project" value="TreeGrafter"/>
</dbReference>
<evidence type="ECO:0000256" key="5">
    <source>
        <dbReference type="ARBA" id="ARBA00023136"/>
    </source>
</evidence>
<dbReference type="PROSITE" id="PS50221">
    <property type="entry name" value="GAIN_B"/>
    <property type="match status" value="1"/>
</dbReference>
<keyword evidence="4 9" id="KW-1133">Transmembrane helix</keyword>
<evidence type="ECO:0000313" key="11">
    <source>
        <dbReference type="EMBL" id="ETN03839.1"/>
    </source>
</evidence>
<reference evidence="12" key="1">
    <citation type="submission" date="2011-12" db="EMBL/GenBank/DDBJ databases">
        <authorList>
            <consortium name="The Broad Institute Genome Sequencing Platform"/>
            <person name="Russ C."/>
            <person name="Tyler B."/>
            <person name="Panabieres F."/>
            <person name="Shan W."/>
            <person name="Tripathy S."/>
            <person name="Grunwald N."/>
            <person name="Machado M."/>
            <person name="Young S.K."/>
            <person name="Zeng Q."/>
            <person name="Gargeya S."/>
            <person name="Fitzgerald M."/>
            <person name="Haas B."/>
            <person name="Abouelleil A."/>
            <person name="Alvarado L."/>
            <person name="Arachchi H.M."/>
            <person name="Berlin A."/>
            <person name="Chapman S.B."/>
            <person name="Gearin G."/>
            <person name="Goldberg J."/>
            <person name="Griggs A."/>
            <person name="Gujja S."/>
            <person name="Hansen M."/>
            <person name="Heiman D."/>
            <person name="Howarth C."/>
            <person name="Larimer J."/>
            <person name="Lui A."/>
            <person name="MacDonald P.J.P."/>
            <person name="McCowen C."/>
            <person name="Montmayeur A."/>
            <person name="Murphy C."/>
            <person name="Neiman D."/>
            <person name="Pearson M."/>
            <person name="Priest M."/>
            <person name="Roberts A."/>
            <person name="Saif S."/>
            <person name="Shea T."/>
            <person name="Sisk P."/>
            <person name="Stolte C."/>
            <person name="Sykes S."/>
            <person name="Wortman J."/>
            <person name="Nusbaum C."/>
            <person name="Birren B."/>
        </authorList>
    </citation>
    <scope>NUCLEOTIDE SEQUENCE [LARGE SCALE GENOMIC DNA]</scope>
    <source>
        <strain evidence="12">INRA-310</strain>
    </source>
</reference>
<feature type="compositionally biased region" description="Acidic residues" evidence="8">
    <location>
        <begin position="4588"/>
        <end position="4597"/>
    </location>
</feature>
<feature type="transmembrane region" description="Helical" evidence="9">
    <location>
        <begin position="4488"/>
        <end position="4510"/>
    </location>
</feature>
<evidence type="ECO:0000256" key="8">
    <source>
        <dbReference type="SAM" id="MobiDB-lite"/>
    </source>
</evidence>
<evidence type="ECO:0000256" key="4">
    <source>
        <dbReference type="ARBA" id="ARBA00022989"/>
    </source>
</evidence>
<feature type="compositionally biased region" description="Basic residues" evidence="8">
    <location>
        <begin position="4539"/>
        <end position="4548"/>
    </location>
</feature>
<dbReference type="InterPro" id="IPR057244">
    <property type="entry name" value="GAIN_B"/>
</dbReference>
<feature type="region of interest" description="Disordered" evidence="8">
    <location>
        <begin position="4584"/>
        <end position="4603"/>
    </location>
</feature>
<feature type="compositionally biased region" description="Low complexity" evidence="8">
    <location>
        <begin position="3647"/>
        <end position="3663"/>
    </location>
</feature>
<protein>
    <recommendedName>
        <fullName evidence="10">GAIN-B domain-containing protein</fullName>
    </recommendedName>
</protein>
<dbReference type="InterPro" id="IPR013083">
    <property type="entry name" value="Znf_RING/FYVE/PHD"/>
</dbReference>
<dbReference type="PANTHER" id="PTHR46730">
    <property type="entry name" value="POLYCYSTIN-1"/>
    <property type="match status" value="1"/>
</dbReference>
<dbReference type="RefSeq" id="XP_008910776.1">
    <property type="nucleotide sequence ID" value="XM_008912528.1"/>
</dbReference>
<sequence length="5146" mass="553878">MDLGSYEQYVTSVMWRSDTTVVAFSKNEDGLVPTMEYGSPSQRIVAAGAGRMEMRGTVEVGLVAGYSGDLGFMIWSASVETAYLTSGIFTNAAVAKSLPKSIIVSVAPVTNMPVTNTPVPSTTVYPVAEAPRFVATTAEPLTMENAAAFITVSNWALEDVDGSEEMYLRLRCNANTWKTVSVDGTEVGMIVTTDVSTTVYELLPPGVYRNEGSTDLHVQLTPPSYFSGPIDCSLVAHSIDRIGLLVSEDTYETAVSVAVVAEATVPLVSIATTSFTAVENGVIVCDSVAASLVDTDGSETLFLVMDLGTYEQYVTSVMWRSDTTVVAFSTRADGVFLRTEYGSTSQRIVAAGAGRMEMRGSLEIGLVAGYSGDLRFTIWSASIETVYLSSGIFTKATVARASPISIDVSVLPVANTPMLDAKVVQRVARLGAAVVLSIGTISLRDLDGSEELSVELIADVKSDAVTVFFDGRVLQAKLESSPTLSSFKNEVSTPHAVYALPVRTSTDGIMDAEIMIVAVDALLTGMFSVFLTATSRELYYTSTSSATTASVVMSAVVGWVAEPTVYYGKPLDFWFEGHEDTAMSIPLSSVRERLLVDVRLSDASAIVYSHCRLAWDKGRVQAVFVDDERVPVPVSIAGSFGSLVFAEYQEFAFDTSENLSVVPVQGYSGQVAVSLVVHAYAPTLGQVYMLTATFRISTLPMAASRFFSAMPNGSAPIHFGFNHELDVVVSEGVASTGDTEVVSLRAVMNDPGAAVVAQDSPFWRSELTAINGDPWTPNTVFMLDDGSESLNSTLTISPPRNFIGSLPLTLQSVAATSNLVPSELVAGVTVTEANGLEHAWMTILSTSIVDIVLPTQWNHAQSPRFSVMNAGENVYEDELGVLWISELSVTELDATAPDVNVSLEILLPENCNLSVSMDTSTMLASGSQTVDGMVYTVLPAPVTSQAVYFAAGSTHPTHVIAFLRATVFAFSSWNWTSIPVSLHFLTVAEKPTLSIATTNMSITEDGVFSGIITVMPTKADLYYRIQAFYPSNYISQVANASSSTSWSTGAGVSGHLLSSFSTQLGSGVGNSTTIALSLVPVPKISGNLMVDIVVVTSTVDVADDLFTSDCYLRVINSLDLFGCLPFVQWKSLAVTSQPIPLVIYPVAEAPRLVVTPSVLSITENGEASVTLSNWTLPDIDGSERMDLRLRCTNTAWQMVFVNDVLCHALVHDADMTTTFDILPLNVYRSDGSAELSVQLSPPSFFSGSIDCTLVAHAIDRSDEFVSENTYEAAVTATVIAEATEPLFSIATRSFTAVEDGVIVCDSVAASLQDTDGSEALFLVVDLGDYEKYVTWITWRSDEVVMAFSTEADDVVPTIVYDKPSQWIVAAGTGRVEMRGSVEIGLVTGYSEEINFSMWSVAAEKVYLVSSVASDVAVARALPLEITVTISPICHVATVELSPVSAVTKPLIAVPIQVIASTIDTDGSEIIAAQVSVNRSAVLSLYGTNSSENWLTDSDTVTLPPVSTQSVFRVDQTFAVVPRADFVGFFTVNVTIKTTELATGEATLNSVFTTLLVIPVDPVIRVNTLSHGYWNEFVQLPFQRLDIQQEDVSRENLLLYAENRTQIADVYAGIKRLVPVKLGAVDVYVVPYTLRDVVSVRPRQYWYGYMKLFAIMTTVAFDIDSTSSQTAYQGTGNGIAIIDLPVTIHPRPVSPSYSLVSSSDVAVSGKIIFLMFNSVLPYDAWGSSTGDMATQLALTPLRIMDAVLVNRSVVASNAAVRGVGEYGVYSMSNSCGETHVHVIVDTVSYYTGTLLTTVVTNTSDVLRQTTVTNVSNSKVELIGEAERGTLGFGNAVRVFHVADNQNVTFRLADFGLMSELTDLVSVQVFIPDNAVDAVAVGSTQLSGEKEAQWGATMSFGDLRYELYGDKSPVCLPAVEPCLLNRIVTISPLKYATQTFNITMRITSTVSANDNSFSSLSTVTTIARCRVVVAPVPNAPLLVLNSTAVTMLEDVAGAFIIVEASTPDRDGSEIIEVEMNFDPIYLDAVLVDGVAVTTPTVAGPIVLIPRRYAVFNIANRIVSLAPRRNLAGNFTVQVAVTSTERSTGESSRVSTNVNVNIVAVADAPVLRIGTSDIRVNQNTSAELNITSVGLTDDDNSETLRLVVIDPSGRALKTVEVIGGEPFVKDSTSSKFVLTSVHLTTLTLRLTTIGTWFGSTQLQINAVSRESSNGNEFTTSTNVTFTVHPVADTPTLVVENTRGQLNKTTRIGLLSVGIPTDTKLNATSLTVYLLPRSSDVIEVKWQSQVLLLTLADVSPSAVYRLPSNSTLQHPTLTVSTAKWVSSVSFEMVVVSSISASSTMQRASQVVTVTFGAIQLSATSFSLTKGTSGTLSLTMLSAPLNPVTVTLNSTLTAKAITVPTMATFTTTDWNVTKIIQIQALNNYLEDANAVATITGTTTSNDTVYSGYSIPNVTVDVLNDVSGFAVYQGSSKTTTPALVVAEGRVFTDTYNIILRAQPNANVSVLFTASLSILLVSPTNITFTTTNWNVSKAITVAADDNFVVDGDRTATIYSAVTSTDPLYATKTIGPVTVKIVETKDITPPPKVLDAKFLDTAVGLTITFDRAVDRTTLTADNFACNVLFDLPLATDSTNYCGVSPSCTWLTGSASIRFSTATAALAAPTTTVMISAPDKPPQPQVLVTGATSLGMCDDLVLDGSSSSGSGGRPMTYTWILLNTTNVTSVAVNAVTALLTSAATTNNVTIKMSASLLEADGTYSLILQAKNFFGKTGNSNEILVKKSGMALPAVSIKGGNLQRVYRANELVITATASYPSCSESVSTDTDASVSTGVNMAFTWLQVTGDLTSTQFKSTSPNPRILKLPARTLTVGVGYVFRLIVAMTSNPKVNNSADVQINVVRTDLTALIAAGNRSIGVEQDLVLDGSLSVDPDGIQNSVSMQYSWTCWTLHTTTQVYDVACLTATRETLTLDSKAKITVAANTVNPNTVYKFALTVSKDTRTSSTSVFITMTPGSPPQVSIEPLGSAKVNANDRVILKGKAVSKLPLTKTEWTLVGASDATMSSIFAVPRGRLMMLLSEGKLTPGVSYKFQLNATDSSGQTGSAMITVVANSPPSSGSLTVTPAIGYALEDTFSLLASDWVDEDLPLKYTFKYIKGATYSGENEIALGASVPDALFQSQLGQGGGDNNTVTLVVYVQDALGATTRVTKEIQVKPMVVAAADQAAYLANKTNAIMAEALSGDPGKVLNTINALADMVNGKEEIANGTTGNVSTPATTMKSCPTSNYVECGGKGSCAREPTGCLASNVDCIVTCVCFSGYYGDNCALDEAAMAAKSAALATLLGAMTKASASVDVTDVAALEQQAASVVTLTKSATILDSNSQKLVLNVMDNILAAPVLTPAATAAVGNTISNLLEIDNSGAKTTTPASATMKSPTSTPTTTTKTRRLTDSSGDYSGGTDAAVGDSDTSSSVGSTSSSSGSTIPDEFAAEKAHAAQVASTIGKLQTAMLSSAVAGEEPVTLVTKNLRLVGARDTASQFSNGRTVQLPLSAAQIAANYTPASTTFPTDFATYLKSGTNGSISGSGADETDEDDPIVDFQSNVFARNPYAFDNTSINSRVMTVKMSSNGEEVAVHGLQTPFRLFMRNLLPVTLPSNDTAGNTTASSSESGNNSSNGAQRYTFYCLEDTIDVKYFNCTAIEELMTVQCNGSSYAGEATCPVRQPSCTYWDTTAGTWSSDGCQAVGTTDDGLYTICECTHLTDFSSEVTQSLSLVTEHFMNVVTHQVTAEDVEENLLLILTMTGFFLFYVVSVFYVNRWDYRDRRKAMRATRQMKRGAAPPDKLKLRSLFQEPEYLQAKDWRSKLRAVVVGFGRGLKLNHKLLSIVFRYNENYSRAQRLTVVFTLVASHMFVNALLYQLKKGPKSVGTSVVCAVITMMCLLPVGFVLMMMFKKAGRTQKYLIRYQVEDDVGNIVEVETDAYGRAKEYSPAEQLSMDLAVLARGVDMNALRLVHDNLEQQQGLETRSGQVCRGIFLALYNRDVDAKPPEHHEGDVDDDPLAGVLVQIKAHLREQKTQSHNEDTHRQSRLLSALPFKRHSSEAAPSAESVTDIRAGMMPPAAPVLVDLKRIDEEEEKIVVTERKALALSQLCTMMKRQGGEALINSMLKFDPLLVSAASAKSIAAICERLDVLEEEDEDDVNDENTNPQTSEEEAAAKAVLALQAWLVKCNESCEAQQTNARVIVSKAQAELERTETQLKKLRNAIGNEFDRRISEAMAIELNGPNVNDLLDKSRQSVRRVARRRPKDQKAEATLREDKRRITVTIKKDTQAVLKANQAQLVEKRKAIKKAKQAARTEQRRLKRERKHEQDKILEGLRGIARLKKRLRLYLEAREERKIAALPLHERQAYLTEKEQLKKIQRTSRLLYNAFLRRQPAHQTKPLLPEWVVYLSYTICGVWSAWCVYFVLMFAFTIDQVEAQLWVTSLLSGLALRYLISDPLKVFFRMGLMPIVAAGVLANSGFFSALSSEPLAFGAAVVAVGAGSMAEYVEKNRRERRSQRKLSKANSTKLVPVSTAEEENSAAEGEPVHVDKVVEMGRVDANDSGDDSEEESERTNDSFIDLTRLSVRDSVFNQPSHGPPKLAVKKGPPVVMLRSSGAVIAEPPLTECASAVPVDLTRECACGMKVLDAQWTEHEAAHPSSEIVRCRVGCGRSMQARGRDAHERSHCRLIMCDCGKMVPTPSLELHRTAVDANDGVLSPGVVPADRDPVVPCRLPGCAASMRASRRDDHEKHDCLFRLVPCRRCGVENLAGEMDTHLSRECTQRRQSQLTLCVCGKMVRRGSMETHRTNECSRREATSDETVQRAPSLSVLVECRLPGCTARVVETLRESHERDCSFRLVTCPQCSTEHPAMKMEQHLTGCTKKTEPQPILCACGKLETKEAAHCCTERGSATIQPQALLVVCRLPGCNARMRAALREAHERHECAHRMVTCIKCGQERHAADMETHLLGECVLQNTQQPVKRPVSAFEPPTDAVLNISKRTIEVPPSPKKKTTRLPAITTVIDSEASTSPTSPTIASQTVSVLPGSVESTDEALKGDQMFSRRDTHTASRATTSRSDGASSIGRAQTKPQFSPRLENDLLGHCVQDRDHQSDIKPGNCTR</sequence>
<feature type="region of interest" description="Disordered" evidence="8">
    <location>
        <begin position="4537"/>
        <end position="4578"/>
    </location>
</feature>
<feature type="coiled-coil region" evidence="7">
    <location>
        <begin position="4319"/>
        <end position="4357"/>
    </location>
</feature>
<keyword evidence="5 9" id="KW-0472">Membrane</keyword>
<dbReference type="GO" id="GO:0006816">
    <property type="term" value="P:calcium ion transport"/>
    <property type="evidence" value="ECO:0007669"/>
    <property type="project" value="TreeGrafter"/>
</dbReference>
<dbReference type="Gene3D" id="3.30.40.10">
    <property type="entry name" value="Zinc/RING finger domain, C3HC4 (zinc finger)"/>
    <property type="match status" value="2"/>
</dbReference>
<comment type="subcellular location">
    <subcellularLocation>
        <location evidence="1">Membrane</location>
    </subcellularLocation>
</comment>
<evidence type="ECO:0000256" key="9">
    <source>
        <dbReference type="SAM" id="Phobius"/>
    </source>
</evidence>
<evidence type="ECO:0000256" key="3">
    <source>
        <dbReference type="ARBA" id="ARBA00022737"/>
    </source>
</evidence>
<feature type="compositionally biased region" description="Low complexity" evidence="8">
    <location>
        <begin position="3450"/>
        <end position="3473"/>
    </location>
</feature>
<feature type="transmembrane region" description="Helical" evidence="9">
    <location>
        <begin position="4464"/>
        <end position="4481"/>
    </location>
</feature>
<feature type="compositionally biased region" description="Basic and acidic residues" evidence="8">
    <location>
        <begin position="5078"/>
        <end position="5093"/>
    </location>
</feature>
<dbReference type="InterPro" id="IPR000203">
    <property type="entry name" value="GPS"/>
</dbReference>
<evidence type="ECO:0000256" key="6">
    <source>
        <dbReference type="ARBA" id="ARBA00023157"/>
    </source>
</evidence>
<dbReference type="InterPro" id="IPR002859">
    <property type="entry name" value="PKD/REJ-like"/>
</dbReference>
<feature type="region of interest" description="Disordered" evidence="8">
    <location>
        <begin position="3413"/>
        <end position="3474"/>
    </location>
</feature>
<reference evidence="11 12" key="2">
    <citation type="submission" date="2013-11" db="EMBL/GenBank/DDBJ databases">
        <title>The Genome Sequence of Phytophthora parasitica INRA-310.</title>
        <authorList>
            <consortium name="The Broad Institute Genomics Platform"/>
            <person name="Russ C."/>
            <person name="Tyler B."/>
            <person name="Panabieres F."/>
            <person name="Shan W."/>
            <person name="Tripathy S."/>
            <person name="Grunwald N."/>
            <person name="Machado M."/>
            <person name="Johnson C.S."/>
            <person name="Arredondo F."/>
            <person name="Hong C."/>
            <person name="Coffey M."/>
            <person name="Young S.K."/>
            <person name="Zeng Q."/>
            <person name="Gargeya S."/>
            <person name="Fitzgerald M."/>
            <person name="Abouelleil A."/>
            <person name="Alvarado L."/>
            <person name="Chapman S.B."/>
            <person name="Gainer-Dewar J."/>
            <person name="Goldberg J."/>
            <person name="Griggs A."/>
            <person name="Gujja S."/>
            <person name="Hansen M."/>
            <person name="Howarth C."/>
            <person name="Imamovic A."/>
            <person name="Ireland A."/>
            <person name="Larimer J."/>
            <person name="McCowan C."/>
            <person name="Murphy C."/>
            <person name="Pearson M."/>
            <person name="Poon T.W."/>
            <person name="Priest M."/>
            <person name="Roberts A."/>
            <person name="Saif S."/>
            <person name="Shea T."/>
            <person name="Sykes S."/>
            <person name="Wortman J."/>
            <person name="Nusbaum C."/>
            <person name="Birren B."/>
        </authorList>
    </citation>
    <scope>NUCLEOTIDE SEQUENCE [LARGE SCALE GENOMIC DNA]</scope>
    <source>
        <strain evidence="11 12">INRA-310</strain>
    </source>
</reference>
<evidence type="ECO:0000256" key="2">
    <source>
        <dbReference type="ARBA" id="ARBA00022692"/>
    </source>
</evidence>
<dbReference type="EMBL" id="KI669608">
    <property type="protein sequence ID" value="ETN03839.1"/>
    <property type="molecule type" value="Genomic_DNA"/>
</dbReference>
<dbReference type="Proteomes" id="UP000018817">
    <property type="component" value="Unassembled WGS sequence"/>
</dbReference>
<keyword evidence="7" id="KW-0175">Coiled coil</keyword>
<feature type="domain" description="GAIN-B" evidence="10">
    <location>
        <begin position="3584"/>
        <end position="3763"/>
    </location>
</feature>
<gene>
    <name evidence="11" type="ORF">PPTG_15166</name>
</gene>
<dbReference type="PANTHER" id="PTHR46730:SF1">
    <property type="entry name" value="PLAT DOMAIN-CONTAINING PROTEIN"/>
    <property type="match status" value="1"/>
</dbReference>
<feature type="compositionally biased region" description="Low complexity" evidence="8">
    <location>
        <begin position="5094"/>
        <end position="5107"/>
    </location>
</feature>
<dbReference type="OMA" id="TISPICH"/>
<feature type="transmembrane region" description="Helical" evidence="9">
    <location>
        <begin position="3912"/>
        <end position="3938"/>
    </location>
</feature>
<feature type="region of interest" description="Disordered" evidence="8">
    <location>
        <begin position="5047"/>
        <end position="5118"/>
    </location>
</feature>
<feature type="transmembrane region" description="Helical" evidence="9">
    <location>
        <begin position="3886"/>
        <end position="3906"/>
    </location>
</feature>
<dbReference type="SMART" id="SM00303">
    <property type="entry name" value="GPS"/>
    <property type="match status" value="1"/>
</dbReference>
<dbReference type="OrthoDB" id="77617at2759"/>
<evidence type="ECO:0000256" key="7">
    <source>
        <dbReference type="SAM" id="Coils"/>
    </source>
</evidence>
<proteinExistence type="predicted"/>